<gene>
    <name evidence="5" type="ORF">SAMN04487911_11846</name>
</gene>
<feature type="transmembrane region" description="Helical" evidence="4">
    <location>
        <begin position="285"/>
        <end position="308"/>
    </location>
</feature>
<feature type="transmembrane region" description="Helical" evidence="4">
    <location>
        <begin position="201"/>
        <end position="229"/>
    </location>
</feature>
<keyword evidence="4" id="KW-0472">Membrane</keyword>
<dbReference type="Pfam" id="PF13181">
    <property type="entry name" value="TPR_8"/>
    <property type="match status" value="1"/>
</dbReference>
<dbReference type="InterPro" id="IPR019734">
    <property type="entry name" value="TPR_rpt"/>
</dbReference>
<dbReference type="Pfam" id="PF13424">
    <property type="entry name" value="TPR_12"/>
    <property type="match status" value="1"/>
</dbReference>
<dbReference type="AlphaFoldDB" id="A0A1M6IMA1"/>
<dbReference type="Pfam" id="PF00515">
    <property type="entry name" value="TPR_1"/>
    <property type="match status" value="1"/>
</dbReference>
<dbReference type="PANTHER" id="PTHR44227">
    <property type="match status" value="1"/>
</dbReference>
<keyword evidence="1" id="KW-0677">Repeat</keyword>
<proteinExistence type="predicted"/>
<evidence type="ECO:0000256" key="1">
    <source>
        <dbReference type="ARBA" id="ARBA00022737"/>
    </source>
</evidence>
<feature type="repeat" description="TPR" evidence="3">
    <location>
        <begin position="456"/>
        <end position="489"/>
    </location>
</feature>
<evidence type="ECO:0000256" key="4">
    <source>
        <dbReference type="SAM" id="Phobius"/>
    </source>
</evidence>
<dbReference type="OrthoDB" id="629822at2"/>
<feature type="transmembrane region" description="Helical" evidence="4">
    <location>
        <begin position="249"/>
        <end position="273"/>
    </location>
</feature>
<feature type="transmembrane region" description="Helical" evidence="4">
    <location>
        <begin position="149"/>
        <end position="171"/>
    </location>
</feature>
<keyword evidence="4" id="KW-1133">Transmembrane helix</keyword>
<dbReference type="Proteomes" id="UP000184231">
    <property type="component" value="Unassembled WGS sequence"/>
</dbReference>
<dbReference type="InterPro" id="IPR011990">
    <property type="entry name" value="TPR-like_helical_dom_sf"/>
</dbReference>
<feature type="repeat" description="TPR" evidence="3">
    <location>
        <begin position="751"/>
        <end position="784"/>
    </location>
</feature>
<feature type="transmembrane region" description="Helical" evidence="4">
    <location>
        <begin position="30"/>
        <end position="51"/>
    </location>
</feature>
<evidence type="ECO:0000313" key="5">
    <source>
        <dbReference type="EMBL" id="SHJ35548.1"/>
    </source>
</evidence>
<feature type="transmembrane region" description="Helical" evidence="4">
    <location>
        <begin position="350"/>
        <end position="369"/>
    </location>
</feature>
<dbReference type="RefSeq" id="WP_072764918.1">
    <property type="nucleotide sequence ID" value="NZ_FQYX01000018.1"/>
</dbReference>
<evidence type="ECO:0000256" key="3">
    <source>
        <dbReference type="PROSITE-ProRule" id="PRU00339"/>
    </source>
</evidence>
<dbReference type="PROSITE" id="PS50005">
    <property type="entry name" value="TPR"/>
    <property type="match status" value="4"/>
</dbReference>
<keyword evidence="4" id="KW-0812">Transmembrane</keyword>
<feature type="transmembrane region" description="Helical" evidence="4">
    <location>
        <begin position="177"/>
        <end position="194"/>
    </location>
</feature>
<sequence length="801" mass="92239">MINLFSKFTHSIYQLSGFDRNQQNTFKHPIFILLSFFLVAVMLLAYSNHFYNGFHFDDSHTIEDNHAIKELNVSAFFRDVTTFSSLPSNRSYRPYTTLENALDYKIAGGLHPLAFHIHIFSFFLFTCAALLLFVKKLLDRIEFSKCNQFWGLLVAAVFGLLCANAETVNYIIQRSEIIAGFYILLGFTAFLSGGKWRKWHLYLIFPFIGFFAKEMALVFSPLLFLYFLIFEEEADLLHFYRPQEFKKSLRSFVKVFPSFILTLAFLVFYFSMLPDTFAPGGANRYNYLITQPLVLCHYILTYFIPYNLSADTDWVVFESILDYRAIVGIIIISLLLYLALKASKKRETKLFSFGLLWFFIALLPSSSILPFAEVLNDHRSFIPYMGLTIAFIFGTKFVLETYLPRIIATKNGQNALVFMGLFFLFANAYGVHQRNKVWKDEASLWYDVTQKSPKNGRGHMNYGLALMAQGDYTNAESSFMKALELAPTYSSIYINLGILKNATGDKDRATEYFEKALSLNQSSHKSHYYYGRFLFQQNEFEKAIENLKKTNDISSNYINTHELILKSYHHLEDWEGMKSFANNILETSPKDHLANKYIAIAASQKSILQVLEAEIANSPSPEKYLNLSLKFYNDGLYEDCLRAAKMALELKADSPGAYNNIGIANFYLFNYDEAIEAYEKALKLKPDYQLAKNNLKNALERKNRLAMTTEGMDKVELSEHYINLSYRYYKEENYLKCIAAAKKSIAIVPNAAAYNNICSAYNQLKQYHKAIKACKEALKLVTDHKLANGNLNYALQQRENQ</sequence>
<keyword evidence="6" id="KW-1185">Reference proteome</keyword>
<dbReference type="STRING" id="558155.SAMN04487911_11846"/>
<reference evidence="5 6" key="1">
    <citation type="submission" date="2016-11" db="EMBL/GenBank/DDBJ databases">
        <authorList>
            <person name="Jaros S."/>
            <person name="Januszkiewicz K."/>
            <person name="Wedrychowicz H."/>
        </authorList>
    </citation>
    <scope>NUCLEOTIDE SEQUENCE [LARGE SCALE GENOMIC DNA]</scope>
    <source>
        <strain evidence="5 6">CGMCC 1.8863</strain>
    </source>
</reference>
<dbReference type="EMBL" id="FQYX01000018">
    <property type="protein sequence ID" value="SHJ35548.1"/>
    <property type="molecule type" value="Genomic_DNA"/>
</dbReference>
<dbReference type="Gene3D" id="1.25.40.10">
    <property type="entry name" value="Tetratricopeptide repeat domain"/>
    <property type="match status" value="3"/>
</dbReference>
<dbReference type="PANTHER" id="PTHR44227:SF3">
    <property type="entry name" value="PROTEIN O-MANNOSYL-TRANSFERASE TMTC4"/>
    <property type="match status" value="1"/>
</dbReference>
<dbReference type="SUPFAM" id="SSF48452">
    <property type="entry name" value="TPR-like"/>
    <property type="match status" value="2"/>
</dbReference>
<protein>
    <submittedName>
        <fullName evidence="5">Tetratricopeptide repeat-containing protein</fullName>
    </submittedName>
</protein>
<feature type="transmembrane region" description="Helical" evidence="4">
    <location>
        <begin position="113"/>
        <end position="134"/>
    </location>
</feature>
<name>A0A1M6IMA1_9FLAO</name>
<feature type="transmembrane region" description="Helical" evidence="4">
    <location>
        <begin position="320"/>
        <end position="338"/>
    </location>
</feature>
<evidence type="ECO:0000313" key="6">
    <source>
        <dbReference type="Proteomes" id="UP000184231"/>
    </source>
</evidence>
<feature type="transmembrane region" description="Helical" evidence="4">
    <location>
        <begin position="381"/>
        <end position="403"/>
    </location>
</feature>
<feature type="transmembrane region" description="Helical" evidence="4">
    <location>
        <begin position="415"/>
        <end position="432"/>
    </location>
</feature>
<evidence type="ECO:0000256" key="2">
    <source>
        <dbReference type="ARBA" id="ARBA00022803"/>
    </source>
</evidence>
<feature type="repeat" description="TPR" evidence="3">
    <location>
        <begin position="655"/>
        <end position="688"/>
    </location>
</feature>
<dbReference type="SMART" id="SM00028">
    <property type="entry name" value="TPR"/>
    <property type="match status" value="6"/>
</dbReference>
<dbReference type="InterPro" id="IPR052346">
    <property type="entry name" value="O-mannosyl-transferase_TMTC"/>
</dbReference>
<organism evidence="5 6">
    <name type="scientific">Arenibacter nanhaiticus</name>
    <dbReference type="NCBI Taxonomy" id="558155"/>
    <lineage>
        <taxon>Bacteria</taxon>
        <taxon>Pseudomonadati</taxon>
        <taxon>Bacteroidota</taxon>
        <taxon>Flavobacteriia</taxon>
        <taxon>Flavobacteriales</taxon>
        <taxon>Flavobacteriaceae</taxon>
        <taxon>Arenibacter</taxon>
    </lineage>
</organism>
<dbReference type="PROSITE" id="PS50293">
    <property type="entry name" value="TPR_REGION"/>
    <property type="match status" value="2"/>
</dbReference>
<accession>A0A1M6IMA1</accession>
<feature type="repeat" description="TPR" evidence="3">
    <location>
        <begin position="490"/>
        <end position="523"/>
    </location>
</feature>
<keyword evidence="2 3" id="KW-0802">TPR repeat</keyword>